<name>A0A916E3A3_9GLOM</name>
<keyword evidence="1" id="KW-1133">Transmembrane helix</keyword>
<accession>A0A916E3A3</accession>
<evidence type="ECO:0000313" key="3">
    <source>
        <dbReference type="Proteomes" id="UP000684084"/>
    </source>
</evidence>
<organism evidence="2 3">
    <name type="scientific">Rhizophagus irregularis</name>
    <dbReference type="NCBI Taxonomy" id="588596"/>
    <lineage>
        <taxon>Eukaryota</taxon>
        <taxon>Fungi</taxon>
        <taxon>Fungi incertae sedis</taxon>
        <taxon>Mucoromycota</taxon>
        <taxon>Glomeromycotina</taxon>
        <taxon>Glomeromycetes</taxon>
        <taxon>Glomerales</taxon>
        <taxon>Glomeraceae</taxon>
        <taxon>Rhizophagus</taxon>
    </lineage>
</organism>
<proteinExistence type="predicted"/>
<dbReference type="OrthoDB" id="10355549at2759"/>
<sequence length="151" mass="17263">MKTAVIIRTGNQTGNRYFRFFSYSFSSSFANVVRSYLLGLGFRFFEVLDRKVFISLRHFTERIAVLHTKVSFLCDCSQEDRFSVLAVLHRKGDFRSFGGFSSILILFTALLALFGNALVHWPAVTALQLFTQRTDQMKLMCIEGPLAINFP</sequence>
<comment type="caution">
    <text evidence="2">The sequence shown here is derived from an EMBL/GenBank/DDBJ whole genome shotgun (WGS) entry which is preliminary data.</text>
</comment>
<dbReference type="AlphaFoldDB" id="A0A916E3A3"/>
<keyword evidence="1" id="KW-0812">Transmembrane</keyword>
<dbReference type="Proteomes" id="UP000684084">
    <property type="component" value="Unassembled WGS sequence"/>
</dbReference>
<dbReference type="EMBL" id="CAGKOT010000010">
    <property type="protein sequence ID" value="CAB5356061.1"/>
    <property type="molecule type" value="Genomic_DNA"/>
</dbReference>
<feature type="transmembrane region" description="Helical" evidence="1">
    <location>
        <begin position="20"/>
        <end position="45"/>
    </location>
</feature>
<reference evidence="2" key="1">
    <citation type="submission" date="2020-05" db="EMBL/GenBank/DDBJ databases">
        <authorList>
            <person name="Rincon C."/>
            <person name="Sanders R I."/>
            <person name="Robbins C."/>
            <person name="Chaturvedi A."/>
        </authorList>
    </citation>
    <scope>NUCLEOTIDE SEQUENCE</scope>
    <source>
        <strain evidence="2">CHB12</strain>
    </source>
</reference>
<protein>
    <submittedName>
        <fullName evidence="2">Uncharacterized protein</fullName>
    </submittedName>
</protein>
<evidence type="ECO:0000256" key="1">
    <source>
        <dbReference type="SAM" id="Phobius"/>
    </source>
</evidence>
<dbReference type="VEuPathDB" id="FungiDB:RhiirFUN_012178"/>
<gene>
    <name evidence="2" type="ORF">CHRIB12_LOCUS6250</name>
</gene>
<feature type="transmembrane region" description="Helical" evidence="1">
    <location>
        <begin position="103"/>
        <end position="130"/>
    </location>
</feature>
<keyword evidence="1" id="KW-0472">Membrane</keyword>
<evidence type="ECO:0000313" key="2">
    <source>
        <dbReference type="EMBL" id="CAB5356061.1"/>
    </source>
</evidence>